<dbReference type="RefSeq" id="XP_005767662.1">
    <property type="nucleotide sequence ID" value="XM_005767605.1"/>
</dbReference>
<proteinExistence type="predicted"/>
<dbReference type="SUPFAM" id="SSF63825">
    <property type="entry name" value="YWTD domain"/>
    <property type="match status" value="1"/>
</dbReference>
<sequence>MAWASRRSSAVQPASPSAPTGVHCLYLDNRKIRRVEVATGAVTTLAGSGTSGSADGVGDAAGQFYCPIGIAISPDGGALFVADHDNHKMPTTLGIRARNATCTELTAASTSDARDCAVFVDGEELPSTSKPGGDGTAASNIYIEVDLSTQAAETAARRRDPFPGQLDAAPTAGYTTVRGVLSSRYMLSQVLFNMVGSATGPLLCFYLLFGVISTGPYSWDAPEVIGPILGSPFFASFLCPLLAPAGLPEATAWGFAKVPLTATARYARLFPFLGTHPAWRHSLLRHMLVGAQVSVLAWPTALLFARFVLGPTLSTWTQILGGVGYCVLLAPPITLLALLSLAVEPHYARAVDGLSFDPSPCRRLWLRVGWCLRLIW</sequence>
<protein>
    <submittedName>
        <fullName evidence="3">Uncharacterized protein</fullName>
    </submittedName>
</protein>
<organism evidence="3 4">
    <name type="scientific">Emiliania huxleyi (strain CCMP1516)</name>
    <dbReference type="NCBI Taxonomy" id="280463"/>
    <lineage>
        <taxon>Eukaryota</taxon>
        <taxon>Haptista</taxon>
        <taxon>Haptophyta</taxon>
        <taxon>Prymnesiophyceae</taxon>
        <taxon>Isochrysidales</taxon>
        <taxon>Noelaerhabdaceae</taxon>
        <taxon>Emiliania</taxon>
    </lineage>
</organism>
<keyword evidence="4" id="KW-1185">Reference proteome</keyword>
<feature type="transmembrane region" description="Helical" evidence="2">
    <location>
        <begin position="224"/>
        <end position="243"/>
    </location>
</feature>
<dbReference type="HOGENOM" id="CLU_062540_0_0_1"/>
<feature type="transmembrane region" description="Helical" evidence="2">
    <location>
        <begin position="288"/>
        <end position="309"/>
    </location>
</feature>
<keyword evidence="2" id="KW-0812">Transmembrane</keyword>
<reference evidence="4" key="1">
    <citation type="journal article" date="2013" name="Nature">
        <title>Pan genome of the phytoplankton Emiliania underpins its global distribution.</title>
        <authorList>
            <person name="Read B.A."/>
            <person name="Kegel J."/>
            <person name="Klute M.J."/>
            <person name="Kuo A."/>
            <person name="Lefebvre S.C."/>
            <person name="Maumus F."/>
            <person name="Mayer C."/>
            <person name="Miller J."/>
            <person name="Monier A."/>
            <person name="Salamov A."/>
            <person name="Young J."/>
            <person name="Aguilar M."/>
            <person name="Claverie J.M."/>
            <person name="Frickenhaus S."/>
            <person name="Gonzalez K."/>
            <person name="Herman E.K."/>
            <person name="Lin Y.C."/>
            <person name="Napier J."/>
            <person name="Ogata H."/>
            <person name="Sarno A.F."/>
            <person name="Shmutz J."/>
            <person name="Schroeder D."/>
            <person name="de Vargas C."/>
            <person name="Verret F."/>
            <person name="von Dassow P."/>
            <person name="Valentin K."/>
            <person name="Van de Peer Y."/>
            <person name="Wheeler G."/>
            <person name="Dacks J.B."/>
            <person name="Delwiche C.F."/>
            <person name="Dyhrman S.T."/>
            <person name="Glockner G."/>
            <person name="John U."/>
            <person name="Richards T."/>
            <person name="Worden A.Z."/>
            <person name="Zhang X."/>
            <person name="Grigoriev I.V."/>
            <person name="Allen A.E."/>
            <person name="Bidle K."/>
            <person name="Borodovsky M."/>
            <person name="Bowler C."/>
            <person name="Brownlee C."/>
            <person name="Cock J.M."/>
            <person name="Elias M."/>
            <person name="Gladyshev V.N."/>
            <person name="Groth M."/>
            <person name="Guda C."/>
            <person name="Hadaegh A."/>
            <person name="Iglesias-Rodriguez M.D."/>
            <person name="Jenkins J."/>
            <person name="Jones B.M."/>
            <person name="Lawson T."/>
            <person name="Leese F."/>
            <person name="Lindquist E."/>
            <person name="Lobanov A."/>
            <person name="Lomsadze A."/>
            <person name="Malik S.B."/>
            <person name="Marsh M.E."/>
            <person name="Mackinder L."/>
            <person name="Mock T."/>
            <person name="Mueller-Roeber B."/>
            <person name="Pagarete A."/>
            <person name="Parker M."/>
            <person name="Probert I."/>
            <person name="Quesneville H."/>
            <person name="Raines C."/>
            <person name="Rensing S.A."/>
            <person name="Riano-Pachon D.M."/>
            <person name="Richier S."/>
            <person name="Rokitta S."/>
            <person name="Shiraiwa Y."/>
            <person name="Soanes D.M."/>
            <person name="van der Giezen M."/>
            <person name="Wahlund T.M."/>
            <person name="Williams B."/>
            <person name="Wilson W."/>
            <person name="Wolfe G."/>
            <person name="Wurch L.L."/>
        </authorList>
    </citation>
    <scope>NUCLEOTIDE SEQUENCE</scope>
</reference>
<evidence type="ECO:0000256" key="2">
    <source>
        <dbReference type="SAM" id="Phobius"/>
    </source>
</evidence>
<name>A0A0D3IVE8_EMIH1</name>
<keyword evidence="1" id="KW-0677">Repeat</keyword>
<dbReference type="GeneID" id="17261377"/>
<keyword evidence="2" id="KW-0472">Membrane</keyword>
<feature type="transmembrane region" description="Helical" evidence="2">
    <location>
        <begin position="315"/>
        <end position="339"/>
    </location>
</feature>
<evidence type="ECO:0000313" key="3">
    <source>
        <dbReference type="EnsemblProtists" id="EOD15233"/>
    </source>
</evidence>
<dbReference type="Gene3D" id="2.120.10.30">
    <property type="entry name" value="TolB, C-terminal domain"/>
    <property type="match status" value="1"/>
</dbReference>
<reference evidence="3" key="2">
    <citation type="submission" date="2024-10" db="UniProtKB">
        <authorList>
            <consortium name="EnsemblProtists"/>
        </authorList>
    </citation>
    <scope>IDENTIFICATION</scope>
</reference>
<dbReference type="AlphaFoldDB" id="A0A0D3IVE8"/>
<evidence type="ECO:0000256" key="1">
    <source>
        <dbReference type="ARBA" id="ARBA00022737"/>
    </source>
</evidence>
<feature type="transmembrane region" description="Helical" evidence="2">
    <location>
        <begin position="190"/>
        <end position="212"/>
    </location>
</feature>
<dbReference type="InterPro" id="IPR011042">
    <property type="entry name" value="6-blade_b-propeller_TolB-like"/>
</dbReference>
<dbReference type="Pfam" id="PF01436">
    <property type="entry name" value="NHL"/>
    <property type="match status" value="1"/>
</dbReference>
<evidence type="ECO:0000313" key="4">
    <source>
        <dbReference type="Proteomes" id="UP000013827"/>
    </source>
</evidence>
<dbReference type="Proteomes" id="UP000013827">
    <property type="component" value="Unassembled WGS sequence"/>
</dbReference>
<dbReference type="EnsemblProtists" id="EOD15233">
    <property type="protein sequence ID" value="EOD15233"/>
    <property type="gene ID" value="EMIHUDRAFT_245920"/>
</dbReference>
<accession>A0A0D3IVE8</accession>
<dbReference type="InterPro" id="IPR001258">
    <property type="entry name" value="NHL_repeat"/>
</dbReference>
<dbReference type="KEGG" id="ehx:EMIHUDRAFT_245920"/>
<keyword evidence="2" id="KW-1133">Transmembrane helix</keyword>
<dbReference type="PaxDb" id="2903-EOD15233"/>